<dbReference type="KEGG" id="tna:CTN_0392"/>
<dbReference type="HOGENOM" id="CLU_1601920_0_0_0"/>
<sequence length="166" mass="19112">MFFQIVHDPVFFQDPKEKLWYRIEPVLLSCGEILQHSIFEIYLQFVSLVDLIDFLQLYDGKPHVDGVSVEDPRKGFCHDTGNSGDLYDACGVLSGRAKAEVLSCHYDVSLLNFLCKIFHRIFEDVLCKFFEVVSQVKVPSRCYVIGRYVVSELPYPSPYHALPSLR</sequence>
<evidence type="ECO:0000313" key="1">
    <source>
        <dbReference type="EMBL" id="ACM22567.1"/>
    </source>
</evidence>
<organism evidence="1 2">
    <name type="scientific">Thermotoga neapolitana (strain ATCC 49049 / DSM 4359 / NBRC 107923 / NS-E)</name>
    <dbReference type="NCBI Taxonomy" id="309803"/>
    <lineage>
        <taxon>Bacteria</taxon>
        <taxon>Thermotogati</taxon>
        <taxon>Thermotogota</taxon>
        <taxon>Thermotogae</taxon>
        <taxon>Thermotogales</taxon>
        <taxon>Thermotogaceae</taxon>
        <taxon>Thermotoga</taxon>
    </lineage>
</organism>
<evidence type="ECO:0000313" key="2">
    <source>
        <dbReference type="Proteomes" id="UP000000445"/>
    </source>
</evidence>
<proteinExistence type="predicted"/>
<reference evidence="1 2" key="1">
    <citation type="journal article" date="2009" name="Biosci. Biotechnol. Biochem.">
        <title>WeGAS: a web-based microbial genome annotation system.</title>
        <authorList>
            <person name="Lee D."/>
            <person name="Seo H."/>
            <person name="Park C."/>
            <person name="Park K."/>
        </authorList>
    </citation>
    <scope>NUCLEOTIDE SEQUENCE [LARGE SCALE GENOMIC DNA]</scope>
    <source>
        <strain evidence="2">ATCC 49049 / DSM 4359 / NBRC 107923 / NS-E</strain>
    </source>
</reference>
<gene>
    <name evidence="1" type="ordered locus">CTN_0392</name>
</gene>
<name>B9KC22_THENN</name>
<keyword evidence="2" id="KW-1185">Reference proteome</keyword>
<dbReference type="Proteomes" id="UP000000445">
    <property type="component" value="Chromosome"/>
</dbReference>
<dbReference type="AlphaFoldDB" id="B9KC22"/>
<dbReference type="EMBL" id="CP000916">
    <property type="protein sequence ID" value="ACM22567.1"/>
    <property type="molecule type" value="Genomic_DNA"/>
</dbReference>
<accession>B9KC22</accession>
<protein>
    <submittedName>
        <fullName evidence="1">Uncharacterized protein</fullName>
    </submittedName>
</protein>